<dbReference type="EMBL" id="NHZQ01000404">
    <property type="protein sequence ID" value="PSK38010.1"/>
    <property type="molecule type" value="Genomic_DNA"/>
</dbReference>
<evidence type="ECO:0000313" key="3">
    <source>
        <dbReference type="Proteomes" id="UP000243723"/>
    </source>
</evidence>
<evidence type="ECO:0000313" key="2">
    <source>
        <dbReference type="EMBL" id="PSK38010.1"/>
    </source>
</evidence>
<evidence type="ECO:0000256" key="1">
    <source>
        <dbReference type="SAM" id="Phobius"/>
    </source>
</evidence>
<comment type="caution">
    <text evidence="2">The sequence shown here is derived from an EMBL/GenBank/DDBJ whole genome shotgun (WGS) entry which is preliminary data.</text>
</comment>
<dbReference type="AlphaFoldDB" id="A0A2P7YPY7"/>
<accession>A0A2P7YPY7</accession>
<feature type="transmembrane region" description="Helical" evidence="1">
    <location>
        <begin position="15"/>
        <end position="38"/>
    </location>
</feature>
<organism evidence="2 3">
    <name type="scientific">Elsinoe australis</name>
    <dbReference type="NCBI Taxonomy" id="40998"/>
    <lineage>
        <taxon>Eukaryota</taxon>
        <taxon>Fungi</taxon>
        <taxon>Dikarya</taxon>
        <taxon>Ascomycota</taxon>
        <taxon>Pezizomycotina</taxon>
        <taxon>Dothideomycetes</taxon>
        <taxon>Dothideomycetidae</taxon>
        <taxon>Myriangiales</taxon>
        <taxon>Elsinoaceae</taxon>
        <taxon>Elsinoe</taxon>
    </lineage>
</organism>
<dbReference type="OrthoDB" id="3933975at2759"/>
<name>A0A2P7YPY7_9PEZI</name>
<keyword evidence="1" id="KW-1133">Transmembrane helix</keyword>
<keyword evidence="3" id="KW-1185">Reference proteome</keyword>
<keyword evidence="1" id="KW-0472">Membrane</keyword>
<keyword evidence="1" id="KW-0812">Transmembrane</keyword>
<proteinExistence type="predicted"/>
<gene>
    <name evidence="2" type="ORF">B9Z65_1201</name>
</gene>
<protein>
    <submittedName>
        <fullName evidence="2">Uncharacterized protein</fullName>
    </submittedName>
</protein>
<sequence>MPGFFTRLRSICRKLCIYGCLISLGLTAILVLVGWLLALRPYLQGLDYENFVHQQVRKYELESVRSQNNLSSLIKEGPLAEPNIIYDKHVINPLIKDVPQIWSHDASKPFNLHDGDLWSVITGYGKGPDHETWIYVGGTNAGLNPWLSLPLMVARANGSCVDPPDMCDAYNAAFQRLMSDYQIQRQRLNSKPSFKFADCDVSPALCDHWQVNPAMMVHVKTMQPCKFVLTYENEGRPGIHYACTVTWSYVSLPLSGLPYNRMVRIGGHLVPAFPSAFEQLRSLIVYDGSVEALKGIGGLTVEVYNATEIVEPQAPRVELGAEGEHDVLFAWAREAAKGYSKLRKSVVG</sequence>
<dbReference type="Proteomes" id="UP000243723">
    <property type="component" value="Unassembled WGS sequence"/>
</dbReference>
<reference evidence="2 3" key="1">
    <citation type="submission" date="2017-05" db="EMBL/GenBank/DDBJ databases">
        <title>Draft genome sequence of Elsinoe australis.</title>
        <authorList>
            <person name="Cheng Q."/>
        </authorList>
    </citation>
    <scope>NUCLEOTIDE SEQUENCE [LARGE SCALE GENOMIC DNA]</scope>
    <source>
        <strain evidence="2 3">NL1</strain>
    </source>
</reference>